<gene>
    <name evidence="2" type="ORF">K9V48_03745</name>
</gene>
<proteinExistence type="predicted"/>
<protein>
    <recommendedName>
        <fullName evidence="1">Putative sugar diacid recognition domain-containing protein</fullName>
    </recommendedName>
</protein>
<organism evidence="2 3">
    <name type="scientific">Metabacillus rhizolycopersici</name>
    <dbReference type="NCBI Taxonomy" id="2875709"/>
    <lineage>
        <taxon>Bacteria</taxon>
        <taxon>Bacillati</taxon>
        <taxon>Bacillota</taxon>
        <taxon>Bacilli</taxon>
        <taxon>Bacillales</taxon>
        <taxon>Bacillaceae</taxon>
        <taxon>Metabacillus</taxon>
    </lineage>
</organism>
<evidence type="ECO:0000313" key="2">
    <source>
        <dbReference type="EMBL" id="MBZ5749378.1"/>
    </source>
</evidence>
<name>A0ABS7UM32_9BACI</name>
<dbReference type="Pfam" id="PF05651">
    <property type="entry name" value="Diacid_rec"/>
    <property type="match status" value="1"/>
</dbReference>
<evidence type="ECO:0000259" key="1">
    <source>
        <dbReference type="Pfam" id="PF05651"/>
    </source>
</evidence>
<keyword evidence="3" id="KW-1185">Reference proteome</keyword>
<reference evidence="2" key="1">
    <citation type="submission" date="2024-05" db="EMBL/GenBank/DDBJ databases">
        <title>Metabacillus sp. nov., isolated from the rhizosphere soil of tomato plants.</title>
        <authorList>
            <person name="Ma R."/>
        </authorList>
    </citation>
    <scope>NUCLEOTIDE SEQUENCE</scope>
    <source>
        <strain evidence="2">DBTR6</strain>
    </source>
</reference>
<feature type="domain" description="Putative sugar diacid recognition" evidence="1">
    <location>
        <begin position="8"/>
        <end position="49"/>
    </location>
</feature>
<sequence>MKEKFHISHSFAQMIVDEAKEVIGKDINFIQLDGEIITRSDPNRIHSFHCCERVKWGEGRKCLGVCSRGNLVFFGSIIIWVLT</sequence>
<dbReference type="RefSeq" id="WP_224137062.1">
    <property type="nucleotide sequence ID" value="NZ_JAIQUM010000005.1"/>
</dbReference>
<dbReference type="InterPro" id="IPR008599">
    <property type="entry name" value="Diacid_rec"/>
</dbReference>
<evidence type="ECO:0000313" key="3">
    <source>
        <dbReference type="Proteomes" id="UP001165287"/>
    </source>
</evidence>
<dbReference type="EMBL" id="JAIQUM010000005">
    <property type="protein sequence ID" value="MBZ5749378.1"/>
    <property type="molecule type" value="Genomic_DNA"/>
</dbReference>
<comment type="caution">
    <text evidence="2">The sequence shown here is derived from an EMBL/GenBank/DDBJ whole genome shotgun (WGS) entry which is preliminary data.</text>
</comment>
<dbReference type="Proteomes" id="UP001165287">
    <property type="component" value="Unassembled WGS sequence"/>
</dbReference>
<accession>A0ABS7UM32</accession>